<evidence type="ECO:0000313" key="5">
    <source>
        <dbReference type="Proteomes" id="UP000184513"/>
    </source>
</evidence>
<dbReference type="Proteomes" id="UP000184513">
    <property type="component" value="Unassembled WGS sequence"/>
</dbReference>
<feature type="domain" description="HTH LytTR-type" evidence="3">
    <location>
        <begin position="145"/>
        <end position="252"/>
    </location>
</feature>
<evidence type="ECO:0000313" key="4">
    <source>
        <dbReference type="EMBL" id="SHN26068.1"/>
    </source>
</evidence>
<dbReference type="SMART" id="SM00448">
    <property type="entry name" value="REC"/>
    <property type="match status" value="1"/>
</dbReference>
<keyword evidence="5" id="KW-1185">Reference proteome</keyword>
<name>A0A1M7Q6G3_9BACT</name>
<feature type="modified residue" description="4-aspartylphosphate" evidence="1">
    <location>
        <position position="55"/>
    </location>
</feature>
<dbReference type="GO" id="GO:0003677">
    <property type="term" value="F:DNA binding"/>
    <property type="evidence" value="ECO:0007669"/>
    <property type="project" value="InterPro"/>
</dbReference>
<dbReference type="PANTHER" id="PTHR37299">
    <property type="entry name" value="TRANSCRIPTIONAL REGULATOR-RELATED"/>
    <property type="match status" value="1"/>
</dbReference>
<dbReference type="PROSITE" id="PS50110">
    <property type="entry name" value="RESPONSE_REGULATORY"/>
    <property type="match status" value="1"/>
</dbReference>
<organism evidence="4 5">
    <name type="scientific">Cyclobacterium lianum</name>
    <dbReference type="NCBI Taxonomy" id="388280"/>
    <lineage>
        <taxon>Bacteria</taxon>
        <taxon>Pseudomonadati</taxon>
        <taxon>Bacteroidota</taxon>
        <taxon>Cytophagia</taxon>
        <taxon>Cytophagales</taxon>
        <taxon>Cyclobacteriaceae</taxon>
        <taxon>Cyclobacterium</taxon>
    </lineage>
</organism>
<evidence type="ECO:0000256" key="1">
    <source>
        <dbReference type="PROSITE-ProRule" id="PRU00169"/>
    </source>
</evidence>
<dbReference type="Pfam" id="PF04397">
    <property type="entry name" value="LytTR"/>
    <property type="match status" value="1"/>
</dbReference>
<dbReference type="SMART" id="SM00850">
    <property type="entry name" value="LytTR"/>
    <property type="match status" value="1"/>
</dbReference>
<dbReference type="AlphaFoldDB" id="A0A1M7Q6G3"/>
<dbReference type="InterPro" id="IPR046947">
    <property type="entry name" value="LytR-like"/>
</dbReference>
<dbReference type="RefSeq" id="WP_073096711.1">
    <property type="nucleotide sequence ID" value="NZ_FRCY01000014.1"/>
</dbReference>
<dbReference type="SUPFAM" id="SSF52172">
    <property type="entry name" value="CheY-like"/>
    <property type="match status" value="1"/>
</dbReference>
<proteinExistence type="predicted"/>
<dbReference type="PROSITE" id="PS50930">
    <property type="entry name" value="HTH_LYTTR"/>
    <property type="match status" value="1"/>
</dbReference>
<evidence type="ECO:0000259" key="2">
    <source>
        <dbReference type="PROSITE" id="PS50110"/>
    </source>
</evidence>
<dbReference type="OrthoDB" id="1646880at2"/>
<dbReference type="EMBL" id="FRCY01000014">
    <property type="protein sequence ID" value="SHN26068.1"/>
    <property type="molecule type" value="Genomic_DNA"/>
</dbReference>
<dbReference type="PANTHER" id="PTHR37299:SF1">
    <property type="entry name" value="STAGE 0 SPORULATION PROTEIN A HOMOLOG"/>
    <property type="match status" value="1"/>
</dbReference>
<evidence type="ECO:0000259" key="3">
    <source>
        <dbReference type="PROSITE" id="PS50930"/>
    </source>
</evidence>
<dbReference type="Pfam" id="PF00072">
    <property type="entry name" value="Response_reg"/>
    <property type="match status" value="1"/>
</dbReference>
<dbReference type="InterPro" id="IPR001789">
    <property type="entry name" value="Sig_transdc_resp-reg_receiver"/>
</dbReference>
<dbReference type="InterPro" id="IPR007492">
    <property type="entry name" value="LytTR_DNA-bd_dom"/>
</dbReference>
<dbReference type="STRING" id="388280.SAMN04488057_11496"/>
<dbReference type="GO" id="GO:0000156">
    <property type="term" value="F:phosphorelay response regulator activity"/>
    <property type="evidence" value="ECO:0007669"/>
    <property type="project" value="InterPro"/>
</dbReference>
<sequence>MYNTLIVEDEKLAADRLERMLLQVAPDVRVLEKVDTVKEAVNFLEKQQPDLIFLDIHLADGSGFEIFEKVQVSCPVIFTTAFDEYALQAFQVNGISYLLKPISTEELAGSMRKLKSLQGADQQQQQIGMLLEQIRKREVSYRKRFLVSYGSTIKSISIQEVAYFFAENTAVYLVDNSGSKYILDETLDQLSEGLDPAVFFRVNRSFTVQADAIRQMHAYSRSRIKLDLEPACSKECISSSEKTAEFKDWLGR</sequence>
<accession>A0A1M7Q6G3</accession>
<dbReference type="Gene3D" id="2.40.50.1020">
    <property type="entry name" value="LytTr DNA-binding domain"/>
    <property type="match status" value="1"/>
</dbReference>
<reference evidence="4 5" key="1">
    <citation type="submission" date="2016-11" db="EMBL/GenBank/DDBJ databases">
        <authorList>
            <person name="Jaros S."/>
            <person name="Januszkiewicz K."/>
            <person name="Wedrychowicz H."/>
        </authorList>
    </citation>
    <scope>NUCLEOTIDE SEQUENCE [LARGE SCALE GENOMIC DNA]</scope>
    <source>
        <strain evidence="4 5">CGMCC 1.6102</strain>
    </source>
</reference>
<feature type="domain" description="Response regulatory" evidence="2">
    <location>
        <begin position="3"/>
        <end position="115"/>
    </location>
</feature>
<protein>
    <submittedName>
        <fullName evidence="4">Two component transcriptional regulator, LytTR family</fullName>
    </submittedName>
</protein>
<dbReference type="Gene3D" id="3.40.50.2300">
    <property type="match status" value="1"/>
</dbReference>
<keyword evidence="1" id="KW-0597">Phosphoprotein</keyword>
<gene>
    <name evidence="4" type="ORF">SAMN04488057_11496</name>
</gene>
<dbReference type="InterPro" id="IPR011006">
    <property type="entry name" value="CheY-like_superfamily"/>
</dbReference>